<reference evidence="2" key="1">
    <citation type="submission" date="2017-02" db="EMBL/GenBank/DDBJ databases">
        <authorList>
            <person name="Regsiter A."/>
            <person name="William W."/>
        </authorList>
    </citation>
    <scope>NUCLEOTIDE SEQUENCE</scope>
    <source>
        <strain evidence="2">BdmA 4</strain>
    </source>
</reference>
<accession>A0A3P3XNC4</accession>
<dbReference type="PANTHER" id="PTHR43190:SF3">
    <property type="entry name" value="N-ACETYL-D-GLUCOSAMINE KINASE"/>
    <property type="match status" value="1"/>
</dbReference>
<dbReference type="EMBL" id="FWDO01000004">
    <property type="protein sequence ID" value="SLM17796.1"/>
    <property type="molecule type" value="Genomic_DNA"/>
</dbReference>
<protein>
    <recommendedName>
        <fullName evidence="1">ATPase BadF/BadG/BcrA/BcrD type domain-containing protein</fullName>
    </recommendedName>
</protein>
<feature type="domain" description="ATPase BadF/BadG/BcrA/BcrD type" evidence="1">
    <location>
        <begin position="8"/>
        <end position="305"/>
    </location>
</feature>
<dbReference type="Pfam" id="PF01869">
    <property type="entry name" value="BcrAD_BadFG"/>
    <property type="match status" value="1"/>
</dbReference>
<dbReference type="InterPro" id="IPR002731">
    <property type="entry name" value="ATPase_BadF"/>
</dbReference>
<gene>
    <name evidence="2" type="ORF">SPIRO4BDMA_40365</name>
</gene>
<organism evidence="2">
    <name type="scientific">uncultured spirochete</name>
    <dbReference type="NCBI Taxonomy" id="156406"/>
    <lineage>
        <taxon>Bacteria</taxon>
        <taxon>Pseudomonadati</taxon>
        <taxon>Spirochaetota</taxon>
        <taxon>Spirochaetia</taxon>
        <taxon>Spirochaetales</taxon>
        <taxon>environmental samples</taxon>
    </lineage>
</organism>
<dbReference type="CDD" id="cd24007">
    <property type="entry name" value="ASKHA_NBD_eukNAGK-like"/>
    <property type="match status" value="1"/>
</dbReference>
<proteinExistence type="predicted"/>
<dbReference type="Gene3D" id="3.30.420.40">
    <property type="match status" value="2"/>
</dbReference>
<evidence type="ECO:0000313" key="2">
    <source>
        <dbReference type="EMBL" id="SLM17796.1"/>
    </source>
</evidence>
<dbReference type="PANTHER" id="PTHR43190">
    <property type="entry name" value="N-ACETYL-D-GLUCOSAMINE KINASE"/>
    <property type="match status" value="1"/>
</dbReference>
<sequence>MNQQWIFGIDGGGTSTRLRVEGLARELLYQAEGPSLNPRSVGWNGSRKTLEGLFSAMYEKTGLDTDNCMSGFAGVAGIDRSEDTGTMRSIIRDAAELGPDTNVEVRNDSIPALAGAFGELRGILLIAGTGSIAVGADGAGRIIRSGGWGHILGDEGSAYWVGLRALNAATRFHDRRSPQTDLLGRALAYFGEKEPFSLIPAVYEPFDKSKIAAFARIVAEERDRGDEVAEQIFKDASEELALLVISVATRLGEAQAGGRIAFAGGFLANNERLWHDTEARILAVLPRHRIVLPEADAANGACLLALINAGQKSRN</sequence>
<dbReference type="InterPro" id="IPR043129">
    <property type="entry name" value="ATPase_NBD"/>
</dbReference>
<dbReference type="AlphaFoldDB" id="A0A3P3XNC4"/>
<name>A0A3P3XNC4_9SPIR</name>
<evidence type="ECO:0000259" key="1">
    <source>
        <dbReference type="Pfam" id="PF01869"/>
    </source>
</evidence>
<dbReference type="SUPFAM" id="SSF53067">
    <property type="entry name" value="Actin-like ATPase domain"/>
    <property type="match status" value="2"/>
</dbReference>
<dbReference type="InterPro" id="IPR052519">
    <property type="entry name" value="Euk-type_GlcNAc_Kinase"/>
</dbReference>